<keyword evidence="4" id="KW-1185">Reference proteome</keyword>
<evidence type="ECO:0000256" key="1">
    <source>
        <dbReference type="SAM" id="MobiDB-lite"/>
    </source>
</evidence>
<feature type="transmembrane region" description="Helical" evidence="2">
    <location>
        <begin position="190"/>
        <end position="210"/>
    </location>
</feature>
<keyword evidence="2" id="KW-0812">Transmembrane</keyword>
<keyword evidence="2" id="KW-0472">Membrane</keyword>
<dbReference type="Proteomes" id="UP000467130">
    <property type="component" value="Chromosome"/>
</dbReference>
<organism evidence="3 4">
    <name type="scientific">Mycobacterium stomatepiae</name>
    <dbReference type="NCBI Taxonomy" id="470076"/>
    <lineage>
        <taxon>Bacteria</taxon>
        <taxon>Bacillati</taxon>
        <taxon>Actinomycetota</taxon>
        <taxon>Actinomycetes</taxon>
        <taxon>Mycobacteriales</taxon>
        <taxon>Mycobacteriaceae</taxon>
        <taxon>Mycobacterium</taxon>
        <taxon>Mycobacterium simiae complex</taxon>
    </lineage>
</organism>
<dbReference type="AlphaFoldDB" id="A0A7I7QH91"/>
<evidence type="ECO:0000256" key="2">
    <source>
        <dbReference type="SAM" id="Phobius"/>
    </source>
</evidence>
<protein>
    <submittedName>
        <fullName evidence="3">Uncharacterized protein</fullName>
    </submittedName>
</protein>
<feature type="transmembrane region" description="Helical" evidence="2">
    <location>
        <begin position="161"/>
        <end position="178"/>
    </location>
</feature>
<sequence length="261" mass="28633">MTSSTASPPHTTVDNRGHFSLASQRAILWWGVGLAIVYGLAFVLLLQQAPLKNPQWSAEQVAQWYVTNGTKIKWGAVICSWTGCFMMPIWAVFAAQMARVEPGRWKVWSALTLASGALMSIYLALPPMFWGVAAYTAPRKNSEVTTLIHELASLTMTTTDQAYIFAWVAVSVIALRPATQLVKNNPFPRWWAYGSLWITFMFEAGAFAFLPRTGPFAWNGLLVFGRHSCCSPCGSSSRATFASGRSGPSGKIPTRTTSLKT</sequence>
<gene>
    <name evidence="3" type="ORF">MSTO_59080</name>
</gene>
<accession>A0A7I7QH91</accession>
<name>A0A7I7QH91_9MYCO</name>
<dbReference type="EMBL" id="AP022587">
    <property type="protein sequence ID" value="BBY25703.1"/>
    <property type="molecule type" value="Genomic_DNA"/>
</dbReference>
<dbReference type="RefSeq" id="WP_232073100.1">
    <property type="nucleotide sequence ID" value="NZ_AP022587.1"/>
</dbReference>
<reference evidence="3 4" key="1">
    <citation type="journal article" date="2019" name="Emerg. Microbes Infect.">
        <title>Comprehensive subspecies identification of 175 nontuberculous mycobacteria species based on 7547 genomic profiles.</title>
        <authorList>
            <person name="Matsumoto Y."/>
            <person name="Kinjo T."/>
            <person name="Motooka D."/>
            <person name="Nabeya D."/>
            <person name="Jung N."/>
            <person name="Uechi K."/>
            <person name="Horii T."/>
            <person name="Iida T."/>
            <person name="Fujita J."/>
            <person name="Nakamura S."/>
        </authorList>
    </citation>
    <scope>NUCLEOTIDE SEQUENCE [LARGE SCALE GENOMIC DNA]</scope>
    <source>
        <strain evidence="3 4">JCM 17783</strain>
    </source>
</reference>
<dbReference type="KEGG" id="msto:MSTO_59080"/>
<feature type="transmembrane region" description="Helical" evidence="2">
    <location>
        <begin position="74"/>
        <end position="95"/>
    </location>
</feature>
<evidence type="ECO:0000313" key="3">
    <source>
        <dbReference type="EMBL" id="BBY25703.1"/>
    </source>
</evidence>
<proteinExistence type="predicted"/>
<keyword evidence="2" id="KW-1133">Transmembrane helix</keyword>
<evidence type="ECO:0000313" key="4">
    <source>
        <dbReference type="Proteomes" id="UP000467130"/>
    </source>
</evidence>
<feature type="region of interest" description="Disordered" evidence="1">
    <location>
        <begin position="238"/>
        <end position="261"/>
    </location>
</feature>
<feature type="transmembrane region" description="Helical" evidence="2">
    <location>
        <begin position="26"/>
        <end position="46"/>
    </location>
</feature>
<feature type="transmembrane region" description="Helical" evidence="2">
    <location>
        <begin position="107"/>
        <end position="125"/>
    </location>
</feature>